<comment type="caution">
    <text evidence="3">The sequence shown here is derived from an EMBL/GenBank/DDBJ whole genome shotgun (WGS) entry which is preliminary data.</text>
</comment>
<dbReference type="AlphaFoldDB" id="A0AAD5UTA8"/>
<name>A0AAD5UTA8_9APHY</name>
<proteinExistence type="predicted"/>
<dbReference type="EMBL" id="JANAWD010000749">
    <property type="protein sequence ID" value="KAJ3476118.1"/>
    <property type="molecule type" value="Genomic_DNA"/>
</dbReference>
<sequence length="817" mass="94322">MTDAVRSFQMLEGVKDVQHSHRSFEPIAELATQTATEINKCTSRCEVFINQRLSVRVLKSLFWMKEFLKYVSAFDEKRDRLQRAIQLYTARGTKHLVESARETNQRLEVIERLIKEQMPPAEREMAKKASNLGLYGDLTSAMQKTSALAELNRFENEINNNGNQGVSSHFSYYEMIEALETSFQEDYEPNPDTIDFPSAEDLTIASSGKKPGYRLGLFNRMRKSKNIHHHIYNPELRTIWKEMGWKRNVESNRFVATLRDHFQERLLDAMVKLDPYDNRPHTTTTEIRDEWALSYIDVKWLKRIVEAFDEDSSGFVTIMEINRFTESIPEKLGWSLQRWIAYWAIGWRYFTVEYLKGIFEIVSVMHSSLSTIIPTNRKAADIYFERLWDTVSPFWFFFQTNASKESKVDLGEKFGDYVDQERKAIDTLLRKMKYRVHTRSRVRIVTGLERLEKHVFPLIRILLDHHMELFRRAAIEPIPEELKTARKCIESIGLCLNSRVNQLKVLWSSQETDPLSHFQTFSCGIYKDLFVGPRTSWTMPKLEEAHKWFKEVRSPPRLMSPSTEPSTEPVVQVRVPRPASEELPVLLDHPQYFDPVSDRVDGDWTLFTDCTAILGRWSGIITIEGAAPASTREVAYLFQLKHQSPDEFTFWDQAIDAAGFTFLLQGSAKLAHDRFTVDIDFTVDTPFIQQRYCGKLNNCDAENPFSGTWEEAETHLVSASEQPDFRTAGSGNLRGTFQFRQVSDVVMGLPPRPTALPTNENKQRLDNSGRAEHISSNVHGPLSYKTTYTTGSTPTQSSQHAGKEATNYDHSSVQYPR</sequence>
<gene>
    <name evidence="3" type="ORF">NLI96_g11383</name>
</gene>
<evidence type="ECO:0000313" key="3">
    <source>
        <dbReference type="EMBL" id="KAJ3476118.1"/>
    </source>
</evidence>
<dbReference type="InterPro" id="IPR018247">
    <property type="entry name" value="EF_Hand_1_Ca_BS"/>
</dbReference>
<evidence type="ECO:0000256" key="1">
    <source>
        <dbReference type="SAM" id="MobiDB-lite"/>
    </source>
</evidence>
<evidence type="ECO:0000313" key="4">
    <source>
        <dbReference type="Proteomes" id="UP001212997"/>
    </source>
</evidence>
<dbReference type="InterPro" id="IPR002048">
    <property type="entry name" value="EF_hand_dom"/>
</dbReference>
<dbReference type="Proteomes" id="UP001212997">
    <property type="component" value="Unassembled WGS sequence"/>
</dbReference>
<dbReference type="GO" id="GO:0005509">
    <property type="term" value="F:calcium ion binding"/>
    <property type="evidence" value="ECO:0007669"/>
    <property type="project" value="InterPro"/>
</dbReference>
<reference evidence="3" key="1">
    <citation type="submission" date="2022-07" db="EMBL/GenBank/DDBJ databases">
        <title>Genome Sequence of Physisporinus lineatus.</title>
        <authorList>
            <person name="Buettner E."/>
        </authorList>
    </citation>
    <scope>NUCLEOTIDE SEQUENCE</scope>
    <source>
        <strain evidence="3">VT162</strain>
    </source>
</reference>
<keyword evidence="4" id="KW-1185">Reference proteome</keyword>
<organism evidence="3 4">
    <name type="scientific">Meripilus lineatus</name>
    <dbReference type="NCBI Taxonomy" id="2056292"/>
    <lineage>
        <taxon>Eukaryota</taxon>
        <taxon>Fungi</taxon>
        <taxon>Dikarya</taxon>
        <taxon>Basidiomycota</taxon>
        <taxon>Agaricomycotina</taxon>
        <taxon>Agaricomycetes</taxon>
        <taxon>Polyporales</taxon>
        <taxon>Meripilaceae</taxon>
        <taxon>Meripilus</taxon>
    </lineage>
</organism>
<feature type="compositionally biased region" description="Polar residues" evidence="1">
    <location>
        <begin position="808"/>
        <end position="817"/>
    </location>
</feature>
<accession>A0AAD5UTA8</accession>
<dbReference type="PROSITE" id="PS00018">
    <property type="entry name" value="EF_HAND_1"/>
    <property type="match status" value="1"/>
</dbReference>
<evidence type="ECO:0000259" key="2">
    <source>
        <dbReference type="PROSITE" id="PS50222"/>
    </source>
</evidence>
<feature type="domain" description="EF-hand" evidence="2">
    <location>
        <begin position="296"/>
        <end position="331"/>
    </location>
</feature>
<feature type="compositionally biased region" description="Low complexity" evidence="1">
    <location>
        <begin position="783"/>
        <end position="799"/>
    </location>
</feature>
<feature type="compositionally biased region" description="Basic and acidic residues" evidence="1">
    <location>
        <begin position="761"/>
        <end position="773"/>
    </location>
</feature>
<feature type="region of interest" description="Disordered" evidence="1">
    <location>
        <begin position="748"/>
        <end position="817"/>
    </location>
</feature>
<protein>
    <recommendedName>
        <fullName evidence="2">EF-hand domain-containing protein</fullName>
    </recommendedName>
</protein>
<dbReference type="PROSITE" id="PS50222">
    <property type="entry name" value="EF_HAND_2"/>
    <property type="match status" value="1"/>
</dbReference>